<evidence type="ECO:0000313" key="4">
    <source>
        <dbReference type="Proteomes" id="UP001156690"/>
    </source>
</evidence>
<evidence type="ECO:0000256" key="1">
    <source>
        <dbReference type="SAM" id="MobiDB-lite"/>
    </source>
</evidence>
<feature type="compositionally biased region" description="Basic and acidic residues" evidence="1">
    <location>
        <begin position="54"/>
        <end position="63"/>
    </location>
</feature>
<name>A0AAV5NQJ3_9VIBR</name>
<evidence type="ECO:0000313" key="3">
    <source>
        <dbReference type="EMBL" id="GLQ72864.1"/>
    </source>
</evidence>
<protein>
    <recommendedName>
        <fullName evidence="5">DUF2956 domain-containing protein</fullName>
    </recommendedName>
</protein>
<keyword evidence="2" id="KW-1133">Transmembrane helix</keyword>
<reference evidence="4" key="1">
    <citation type="journal article" date="2019" name="Int. J. Syst. Evol. Microbiol.">
        <title>The Global Catalogue of Microorganisms (GCM) 10K type strain sequencing project: providing services to taxonomists for standard genome sequencing and annotation.</title>
        <authorList>
            <consortium name="The Broad Institute Genomics Platform"/>
            <consortium name="The Broad Institute Genome Sequencing Center for Infectious Disease"/>
            <person name="Wu L."/>
            <person name="Ma J."/>
        </authorList>
    </citation>
    <scope>NUCLEOTIDE SEQUENCE [LARGE SCALE GENOMIC DNA]</scope>
    <source>
        <strain evidence="4">NBRC 15640</strain>
    </source>
</reference>
<keyword evidence="2" id="KW-0472">Membrane</keyword>
<dbReference type="Proteomes" id="UP001156690">
    <property type="component" value="Unassembled WGS sequence"/>
</dbReference>
<comment type="caution">
    <text evidence="3">The sequence shown here is derived from an EMBL/GenBank/DDBJ whole genome shotgun (WGS) entry which is preliminary data.</text>
</comment>
<keyword evidence="4" id="KW-1185">Reference proteome</keyword>
<evidence type="ECO:0000256" key="2">
    <source>
        <dbReference type="SAM" id="Phobius"/>
    </source>
</evidence>
<keyword evidence="2" id="KW-0812">Transmembrane</keyword>
<dbReference type="AlphaFoldDB" id="A0AAV5NQJ3"/>
<proteinExistence type="predicted"/>
<accession>A0AAV5NQJ3</accession>
<sequence>MIFGEVNMAVTRKQGDTGKHYNPEQDFNNDQRHRFTEIANQAAERRAQKAALHGRSEAQEKAHKPTAPKRKKSRYGGLIRVVIWSLVLGLTWLWVIFMTST</sequence>
<feature type="compositionally biased region" description="Basic and acidic residues" evidence="1">
    <location>
        <begin position="13"/>
        <end position="31"/>
    </location>
</feature>
<feature type="region of interest" description="Disordered" evidence="1">
    <location>
        <begin position="46"/>
        <end position="73"/>
    </location>
</feature>
<feature type="transmembrane region" description="Helical" evidence="2">
    <location>
        <begin position="78"/>
        <end position="97"/>
    </location>
</feature>
<dbReference type="EMBL" id="BSNX01000021">
    <property type="protein sequence ID" value="GLQ72864.1"/>
    <property type="molecule type" value="Genomic_DNA"/>
</dbReference>
<feature type="region of interest" description="Disordered" evidence="1">
    <location>
        <begin position="1"/>
        <end position="31"/>
    </location>
</feature>
<organism evidence="3 4">
    <name type="scientific">Vibrio penaeicida</name>
    <dbReference type="NCBI Taxonomy" id="104609"/>
    <lineage>
        <taxon>Bacteria</taxon>
        <taxon>Pseudomonadati</taxon>
        <taxon>Pseudomonadota</taxon>
        <taxon>Gammaproteobacteria</taxon>
        <taxon>Vibrionales</taxon>
        <taxon>Vibrionaceae</taxon>
        <taxon>Vibrio</taxon>
    </lineage>
</organism>
<feature type="compositionally biased region" description="Basic residues" evidence="1">
    <location>
        <begin position="64"/>
        <end position="73"/>
    </location>
</feature>
<gene>
    <name evidence="3" type="ORF">GCM10007932_22240</name>
</gene>
<evidence type="ECO:0008006" key="5">
    <source>
        <dbReference type="Google" id="ProtNLM"/>
    </source>
</evidence>